<evidence type="ECO:0000313" key="6">
    <source>
        <dbReference type="EMBL" id="AKZ64680.1"/>
    </source>
</evidence>
<name>A0ABN4I0K3_9BURK</name>
<keyword evidence="3" id="KW-0238">DNA-binding</keyword>
<dbReference type="PRINTS" id="PR00039">
    <property type="entry name" value="HTHLYSR"/>
</dbReference>
<dbReference type="InterPro" id="IPR036388">
    <property type="entry name" value="WH-like_DNA-bd_sf"/>
</dbReference>
<evidence type="ECO:0000256" key="1">
    <source>
        <dbReference type="ARBA" id="ARBA00009437"/>
    </source>
</evidence>
<dbReference type="InterPro" id="IPR000847">
    <property type="entry name" value="LysR_HTH_N"/>
</dbReference>
<dbReference type="SUPFAM" id="SSF46785">
    <property type="entry name" value="Winged helix' DNA-binding domain"/>
    <property type="match status" value="1"/>
</dbReference>
<dbReference type="RefSeq" id="WP_053200437.1">
    <property type="nucleotide sequence ID" value="NZ_CP011409.1"/>
</dbReference>
<dbReference type="PROSITE" id="PS50931">
    <property type="entry name" value="HTH_LYSR"/>
    <property type="match status" value="1"/>
</dbReference>
<dbReference type="InterPro" id="IPR005119">
    <property type="entry name" value="LysR_subst-bd"/>
</dbReference>
<dbReference type="Gene3D" id="1.10.10.10">
    <property type="entry name" value="Winged helix-like DNA-binding domain superfamily/Winged helix DNA-binding domain"/>
    <property type="match status" value="1"/>
</dbReference>
<feature type="domain" description="HTH lysR-type" evidence="5">
    <location>
        <begin position="6"/>
        <end position="60"/>
    </location>
</feature>
<keyword evidence="7" id="KW-1185">Reference proteome</keyword>
<accession>A0ABN4I0K3</accession>
<dbReference type="InterPro" id="IPR036390">
    <property type="entry name" value="WH_DNA-bd_sf"/>
</dbReference>
<evidence type="ECO:0000256" key="2">
    <source>
        <dbReference type="ARBA" id="ARBA00023015"/>
    </source>
</evidence>
<evidence type="ECO:0000256" key="3">
    <source>
        <dbReference type="ARBA" id="ARBA00023125"/>
    </source>
</evidence>
<sequence length="292" mass="31803">MKHADHQVRLFLEICRCPTLSEAANLLGMSQSSLSRTLAGLEVEVGNQLFDRNGRGIKLTEAGIRLRDAARPAYDAIDDVVRQLRNEQGRTTGSIKVATIHTLSYYFMGNVVASFMSQRPAVNISVVGRSSPEVVDLVEAGKAEIGFVYDTAVATDAVDITPLFEETMVLVVQASSPLVNKASVDLAAQEIPLVAFPPHYALRRMLDRHGFTPKISAEVETVDAMLKLVSLTSACCVLPDRISAELLHDYGLVRVPLAGPALKRRIVAITRKGRAKTALVDFILDIALEHSK</sequence>
<gene>
    <name evidence="6" type="ORF">F506_20300</name>
</gene>
<dbReference type="CDD" id="cd05466">
    <property type="entry name" value="PBP2_LTTR_substrate"/>
    <property type="match status" value="1"/>
</dbReference>
<dbReference type="Pfam" id="PF00126">
    <property type="entry name" value="HTH_1"/>
    <property type="match status" value="1"/>
</dbReference>
<dbReference type="Gene3D" id="3.40.190.290">
    <property type="match status" value="1"/>
</dbReference>
<dbReference type="EMBL" id="CP011409">
    <property type="protein sequence ID" value="AKZ64680.1"/>
    <property type="molecule type" value="Genomic_DNA"/>
</dbReference>
<evidence type="ECO:0000256" key="4">
    <source>
        <dbReference type="ARBA" id="ARBA00023163"/>
    </source>
</evidence>
<comment type="similarity">
    <text evidence="1">Belongs to the LysR transcriptional regulatory family.</text>
</comment>
<dbReference type="PANTHER" id="PTHR30346:SF28">
    <property type="entry name" value="HTH-TYPE TRANSCRIPTIONAL REGULATOR CYNR"/>
    <property type="match status" value="1"/>
</dbReference>
<evidence type="ECO:0000259" key="5">
    <source>
        <dbReference type="PROSITE" id="PS50931"/>
    </source>
</evidence>
<proteinExistence type="inferred from homology"/>
<keyword evidence="2" id="KW-0805">Transcription regulation</keyword>
<protein>
    <submittedName>
        <fullName evidence="6">LysR family transcriptional regulator</fullName>
    </submittedName>
</protein>
<reference evidence="7" key="1">
    <citation type="journal article" date="2015" name="Genome Announc.">
        <title>Complete Genome Sequence of Herbaspirillum hiltneri N3 (DSM 17495), Isolated from Surface-Sterilized Wheat Roots.</title>
        <authorList>
            <person name="Guizelini D."/>
            <person name="Saizaki P.M."/>
            <person name="Coimbra N.A."/>
            <person name="Weiss V.A."/>
            <person name="Faoro H."/>
            <person name="Sfeir M.Z."/>
            <person name="Baura V.A."/>
            <person name="Monteiro R.A."/>
            <person name="Chubatsu L.S."/>
            <person name="Souza E.M."/>
            <person name="Cruz L.M."/>
            <person name="Pedrosa F.O."/>
            <person name="Raittz R.T."/>
            <person name="Marchaukoski J.N."/>
            <person name="Steffens M.B."/>
        </authorList>
    </citation>
    <scope>NUCLEOTIDE SEQUENCE [LARGE SCALE GENOMIC DNA]</scope>
    <source>
        <strain evidence="7">N3</strain>
    </source>
</reference>
<dbReference type="Proteomes" id="UP000063429">
    <property type="component" value="Chromosome"/>
</dbReference>
<keyword evidence="4" id="KW-0804">Transcription</keyword>
<dbReference type="PANTHER" id="PTHR30346">
    <property type="entry name" value="TRANSCRIPTIONAL DUAL REGULATOR HCAR-RELATED"/>
    <property type="match status" value="1"/>
</dbReference>
<dbReference type="SUPFAM" id="SSF53850">
    <property type="entry name" value="Periplasmic binding protein-like II"/>
    <property type="match status" value="1"/>
</dbReference>
<evidence type="ECO:0000313" key="7">
    <source>
        <dbReference type="Proteomes" id="UP000063429"/>
    </source>
</evidence>
<organism evidence="6 7">
    <name type="scientific">Herbaspirillum hiltneri N3</name>
    <dbReference type="NCBI Taxonomy" id="1262470"/>
    <lineage>
        <taxon>Bacteria</taxon>
        <taxon>Pseudomonadati</taxon>
        <taxon>Pseudomonadota</taxon>
        <taxon>Betaproteobacteria</taxon>
        <taxon>Burkholderiales</taxon>
        <taxon>Oxalobacteraceae</taxon>
        <taxon>Herbaspirillum</taxon>
    </lineage>
</organism>
<dbReference type="Pfam" id="PF03466">
    <property type="entry name" value="LysR_substrate"/>
    <property type="match status" value="1"/>
</dbReference>